<dbReference type="InterPro" id="IPR006946">
    <property type="entry name" value="DGR2-like_dom"/>
</dbReference>
<evidence type="ECO:0000256" key="1">
    <source>
        <dbReference type="SAM" id="SignalP"/>
    </source>
</evidence>
<evidence type="ECO:0000313" key="4">
    <source>
        <dbReference type="Proteomes" id="UP000604475"/>
    </source>
</evidence>
<feature type="chain" id="PRO_5037942647" evidence="1">
    <location>
        <begin position="29"/>
        <end position="195"/>
    </location>
</feature>
<evidence type="ECO:0000313" key="3">
    <source>
        <dbReference type="EMBL" id="MBL7630809.1"/>
    </source>
</evidence>
<dbReference type="Gene3D" id="2.60.120.260">
    <property type="entry name" value="Galactose-binding domain-like"/>
    <property type="match status" value="1"/>
</dbReference>
<protein>
    <submittedName>
        <fullName evidence="3">DUF642 domain-containing protein</fullName>
    </submittedName>
</protein>
<organism evidence="3 4">
    <name type="scientific">Frankia nepalensis</name>
    <dbReference type="NCBI Taxonomy" id="1836974"/>
    <lineage>
        <taxon>Bacteria</taxon>
        <taxon>Bacillati</taxon>
        <taxon>Actinomycetota</taxon>
        <taxon>Actinomycetes</taxon>
        <taxon>Frankiales</taxon>
        <taxon>Frankiaceae</taxon>
        <taxon>Frankia</taxon>
    </lineage>
</organism>
<name>A0A937UPF1_9ACTN</name>
<feature type="domain" description="DUF642" evidence="2">
    <location>
        <begin position="51"/>
        <end position="183"/>
    </location>
</feature>
<accession>A0A937UPF1</accession>
<feature type="signal peptide" evidence="1">
    <location>
        <begin position="1"/>
        <end position="28"/>
    </location>
</feature>
<keyword evidence="4" id="KW-1185">Reference proteome</keyword>
<sequence length="195" mass="20768">MRRPLAAAVTAAVAALMVLGVDALPAQAVVTGVTTSGFEEPAIGTPVQEFGGGQYLEGWEVYPGTVDVVGQDYWQAADGAQSVDLNGSGPGGISQKFEVVPNEWYELRFSLAGNPEGGLAEKRLGVFVDGGYELYSFDTTGHSGSEMGYRTESLRWLADDADSEVIFRSFSQGPWGPVIDNVRFCVTSCEDQEVA</sequence>
<evidence type="ECO:0000259" key="2">
    <source>
        <dbReference type="Pfam" id="PF04862"/>
    </source>
</evidence>
<gene>
    <name evidence="3" type="ORF">I7412_27340</name>
</gene>
<comment type="caution">
    <text evidence="3">The sequence shown here is derived from an EMBL/GenBank/DDBJ whole genome shotgun (WGS) entry which is preliminary data.</text>
</comment>
<dbReference type="EMBL" id="JAEACQ010000254">
    <property type="protein sequence ID" value="MBL7630809.1"/>
    <property type="molecule type" value="Genomic_DNA"/>
</dbReference>
<proteinExistence type="predicted"/>
<dbReference type="RefSeq" id="WP_203000142.1">
    <property type="nucleotide sequence ID" value="NZ_JADWYU010000132.1"/>
</dbReference>
<reference evidence="3" key="1">
    <citation type="submission" date="2020-12" db="EMBL/GenBank/DDBJ databases">
        <title>Genomic characterization of non-nitrogen-fixing Frankia strains.</title>
        <authorList>
            <person name="Carlos-Shanley C."/>
            <person name="Guerra T."/>
            <person name="Hahn D."/>
        </authorList>
    </citation>
    <scope>NUCLEOTIDE SEQUENCE</scope>
    <source>
        <strain evidence="3">CN6</strain>
    </source>
</reference>
<keyword evidence="1" id="KW-0732">Signal</keyword>
<dbReference type="Proteomes" id="UP000604475">
    <property type="component" value="Unassembled WGS sequence"/>
</dbReference>
<dbReference type="Pfam" id="PF04862">
    <property type="entry name" value="DUF642"/>
    <property type="match status" value="1"/>
</dbReference>
<dbReference type="AlphaFoldDB" id="A0A937UPF1"/>